<dbReference type="AlphaFoldDB" id="A0AAV6NVU0"/>
<accession>A0AAV6NVU0</accession>
<name>A0AAV6NVU0_9ROSI</name>
<reference evidence="1 2" key="1">
    <citation type="journal article" date="2021" name="Hortic Res">
        <title>The domestication of Cucurbita argyrosperma as revealed by the genome of its wild relative.</title>
        <authorList>
            <person name="Barrera-Redondo J."/>
            <person name="Sanchez-de la Vega G."/>
            <person name="Aguirre-Liguori J.A."/>
            <person name="Castellanos-Morales G."/>
            <person name="Gutierrez-Guerrero Y.T."/>
            <person name="Aguirre-Dugua X."/>
            <person name="Aguirre-Planter E."/>
            <person name="Tenaillon M.I."/>
            <person name="Lira-Saade R."/>
            <person name="Eguiarte L.E."/>
        </authorList>
    </citation>
    <scope>NUCLEOTIDE SEQUENCE [LARGE SCALE GENOMIC DNA]</scope>
    <source>
        <strain evidence="1">JBR-2021</strain>
    </source>
</reference>
<dbReference type="EMBL" id="JAGKQH010000003">
    <property type="protein sequence ID" value="KAG6603507.1"/>
    <property type="molecule type" value="Genomic_DNA"/>
</dbReference>
<protein>
    <submittedName>
        <fullName evidence="1">Uncharacterized protein</fullName>
    </submittedName>
</protein>
<evidence type="ECO:0000313" key="2">
    <source>
        <dbReference type="Proteomes" id="UP000685013"/>
    </source>
</evidence>
<feature type="non-terminal residue" evidence="1">
    <location>
        <position position="1"/>
    </location>
</feature>
<organism evidence="1 2">
    <name type="scientific">Cucurbita argyrosperma subsp. sororia</name>
    <dbReference type="NCBI Taxonomy" id="37648"/>
    <lineage>
        <taxon>Eukaryota</taxon>
        <taxon>Viridiplantae</taxon>
        <taxon>Streptophyta</taxon>
        <taxon>Embryophyta</taxon>
        <taxon>Tracheophyta</taxon>
        <taxon>Spermatophyta</taxon>
        <taxon>Magnoliopsida</taxon>
        <taxon>eudicotyledons</taxon>
        <taxon>Gunneridae</taxon>
        <taxon>Pentapetalae</taxon>
        <taxon>rosids</taxon>
        <taxon>fabids</taxon>
        <taxon>Cucurbitales</taxon>
        <taxon>Cucurbitaceae</taxon>
        <taxon>Cucurbiteae</taxon>
        <taxon>Cucurbita</taxon>
    </lineage>
</organism>
<keyword evidence="2" id="KW-1185">Reference proteome</keyword>
<proteinExistence type="predicted"/>
<comment type="caution">
    <text evidence="1">The sequence shown here is derived from an EMBL/GenBank/DDBJ whole genome shotgun (WGS) entry which is preliminary data.</text>
</comment>
<dbReference type="Proteomes" id="UP000685013">
    <property type="component" value="Chromosome 3"/>
</dbReference>
<evidence type="ECO:0000313" key="1">
    <source>
        <dbReference type="EMBL" id="KAG6603507.1"/>
    </source>
</evidence>
<sequence>MPKYTNNRQSRPWRIQNNGLQHHPDLTSANFVKEFMPLTSLTRKFFLFPPSPPVVASASASASATVFNPFLYSMDCKNKAVIINELSKSKDFR</sequence>
<gene>
    <name evidence="1" type="ORF">SDJN03_04116</name>
</gene>